<dbReference type="RefSeq" id="WP_114408282.1">
    <property type="nucleotide sequence ID" value="NZ_QOWE01000020.1"/>
</dbReference>
<dbReference type="GO" id="GO:0008137">
    <property type="term" value="F:NADH dehydrogenase (ubiquinone) activity"/>
    <property type="evidence" value="ECO:0007669"/>
    <property type="project" value="UniProtKB-UniRule"/>
</dbReference>
<feature type="transmembrane region" description="Helical" evidence="2">
    <location>
        <begin position="97"/>
        <end position="116"/>
    </location>
</feature>
<feature type="transmembrane region" description="Helical" evidence="2">
    <location>
        <begin position="146"/>
        <end position="169"/>
    </location>
</feature>
<keyword evidence="2" id="KW-1003">Cell membrane</keyword>
<dbReference type="Gene3D" id="1.20.120.1200">
    <property type="entry name" value="NADH-ubiquinone/plastoquinone oxidoreductase chain 6, subunit NuoJ"/>
    <property type="match status" value="1"/>
</dbReference>
<feature type="transmembrane region" description="Helical" evidence="2">
    <location>
        <begin position="30"/>
        <end position="51"/>
    </location>
</feature>
<comment type="catalytic activity">
    <reaction evidence="2">
        <text>a quinone + NADH + 5 H(+)(in) = a quinol + NAD(+) + 4 H(+)(out)</text>
        <dbReference type="Rhea" id="RHEA:57888"/>
        <dbReference type="ChEBI" id="CHEBI:15378"/>
        <dbReference type="ChEBI" id="CHEBI:24646"/>
        <dbReference type="ChEBI" id="CHEBI:57540"/>
        <dbReference type="ChEBI" id="CHEBI:57945"/>
        <dbReference type="ChEBI" id="CHEBI:132124"/>
    </reaction>
</comment>
<dbReference type="Proteomes" id="UP000253383">
    <property type="component" value="Unassembled WGS sequence"/>
</dbReference>
<dbReference type="InterPro" id="IPR042106">
    <property type="entry name" value="Nuo/plastoQ_OxRdtase_6_NuoJ"/>
</dbReference>
<dbReference type="EC" id="7.1.1.-" evidence="2"/>
<evidence type="ECO:0000256" key="2">
    <source>
        <dbReference type="RuleBase" id="RU004429"/>
    </source>
</evidence>
<dbReference type="GO" id="GO:0005886">
    <property type="term" value="C:plasma membrane"/>
    <property type="evidence" value="ECO:0007669"/>
    <property type="project" value="UniProtKB-SubCell"/>
</dbReference>
<evidence type="ECO:0000313" key="3">
    <source>
        <dbReference type="EMBL" id="RCR67283.1"/>
    </source>
</evidence>
<dbReference type="InterPro" id="IPR001457">
    <property type="entry name" value="NADH_UbQ/plastoQ_OxRdtase_su6"/>
</dbReference>
<organism evidence="3 4">
    <name type="scientific">Larkinella punicea</name>
    <dbReference type="NCBI Taxonomy" id="2315727"/>
    <lineage>
        <taxon>Bacteria</taxon>
        <taxon>Pseudomonadati</taxon>
        <taxon>Bacteroidota</taxon>
        <taxon>Cytophagia</taxon>
        <taxon>Cytophagales</taxon>
        <taxon>Spirosomataceae</taxon>
        <taxon>Larkinella</taxon>
    </lineage>
</organism>
<dbReference type="Pfam" id="PF00499">
    <property type="entry name" value="Oxidored_q3"/>
    <property type="match status" value="1"/>
</dbReference>
<keyword evidence="2" id="KW-0812">Transmembrane</keyword>
<keyword evidence="2" id="KW-0874">Quinone</keyword>
<gene>
    <name evidence="3" type="ORF">DUE52_22370</name>
</gene>
<protein>
    <recommendedName>
        <fullName evidence="2">NADH-quinone oxidoreductase subunit J</fullName>
        <ecNumber evidence="2">7.1.1.-</ecNumber>
    </recommendedName>
</protein>
<comment type="subcellular location">
    <subcellularLocation>
        <location evidence="2">Cell membrane</location>
        <topology evidence="2">Multi-pass membrane protein</topology>
    </subcellularLocation>
</comment>
<dbReference type="EMBL" id="QOWE01000020">
    <property type="protein sequence ID" value="RCR67283.1"/>
    <property type="molecule type" value="Genomic_DNA"/>
</dbReference>
<evidence type="ECO:0000313" key="4">
    <source>
        <dbReference type="Proteomes" id="UP000253383"/>
    </source>
</evidence>
<comment type="similarity">
    <text evidence="1 2">Belongs to the complex I subunit 6 family.</text>
</comment>
<dbReference type="OrthoDB" id="958920at2"/>
<proteinExistence type="inferred from homology"/>
<dbReference type="PANTHER" id="PTHR33269:SF17">
    <property type="entry name" value="NADH-UBIQUINONE OXIDOREDUCTASE CHAIN 6"/>
    <property type="match status" value="1"/>
</dbReference>
<reference evidence="3 4" key="1">
    <citation type="submission" date="2018-07" db="EMBL/GenBank/DDBJ databases">
        <title>Genome analysis of Larkinella rosea.</title>
        <authorList>
            <person name="Zhou Z."/>
            <person name="Wang G."/>
        </authorList>
    </citation>
    <scope>NUCLEOTIDE SEQUENCE [LARGE SCALE GENOMIC DNA]</scope>
    <source>
        <strain evidence="4">zzj9</strain>
    </source>
</reference>
<dbReference type="PANTHER" id="PTHR33269">
    <property type="entry name" value="NADH-UBIQUINONE OXIDOREDUCTASE CHAIN 6"/>
    <property type="match status" value="1"/>
</dbReference>
<keyword evidence="2" id="KW-0472">Membrane</keyword>
<dbReference type="GO" id="GO:0048038">
    <property type="term" value="F:quinone binding"/>
    <property type="evidence" value="ECO:0007669"/>
    <property type="project" value="UniProtKB-UniRule"/>
</dbReference>
<feature type="transmembrane region" description="Helical" evidence="2">
    <location>
        <begin position="6"/>
        <end position="23"/>
    </location>
</feature>
<evidence type="ECO:0000256" key="1">
    <source>
        <dbReference type="ARBA" id="ARBA00005698"/>
    </source>
</evidence>
<sequence>MVQIVFYLFVLFTLGSALAVLLTKNVLYAAFFLLLTLLGVAGLFVLAGADFLAVSQIMIYVGGVLVLIIFGVMLTHKTDTAKTDYTEPNFILTKHRSWLWALLVAGGIFSVLYRALVRGNFVLLNQGEPSYRSTVDTIGRQLMTEYLIPFEIAGILLLVALIGATTIAASSRTK</sequence>
<feature type="transmembrane region" description="Helical" evidence="2">
    <location>
        <begin position="57"/>
        <end position="76"/>
    </location>
</feature>
<comment type="function">
    <text evidence="2">NDH-1 shuttles electrons from NADH, via FMN and iron-sulfur (Fe-S) centers, to quinones in the respiratory chain. Couples the redox reaction to proton translocation (for every two electrons transferred, four hydrogen ions are translocated across the cytoplasmic membrane), and thus conserves the redox energy in a proton gradient.</text>
</comment>
<comment type="caution">
    <text evidence="3">The sequence shown here is derived from an EMBL/GenBank/DDBJ whole genome shotgun (WGS) entry which is preliminary data.</text>
</comment>
<keyword evidence="2" id="KW-0520">NAD</keyword>
<accession>A0A368JL54</accession>
<keyword evidence="4" id="KW-1185">Reference proteome</keyword>
<name>A0A368JL54_9BACT</name>
<dbReference type="AlphaFoldDB" id="A0A368JL54"/>
<keyword evidence="2" id="KW-1133">Transmembrane helix</keyword>